<evidence type="ECO:0000256" key="6">
    <source>
        <dbReference type="ARBA" id="ARBA00022692"/>
    </source>
</evidence>
<keyword evidence="16" id="KW-1185">Reference proteome</keyword>
<dbReference type="PANTHER" id="PTHR43547:SF2">
    <property type="entry name" value="HYBRID SIGNAL TRANSDUCTION HISTIDINE KINASE C"/>
    <property type="match status" value="1"/>
</dbReference>
<feature type="domain" description="Histidine kinase" evidence="14">
    <location>
        <begin position="112"/>
        <end position="327"/>
    </location>
</feature>
<dbReference type="RefSeq" id="WP_190464720.1">
    <property type="nucleotide sequence ID" value="NZ_JACJPW010000028.1"/>
</dbReference>
<reference evidence="15" key="2">
    <citation type="submission" date="2020-08" db="EMBL/GenBank/DDBJ databases">
        <authorList>
            <person name="Chen M."/>
            <person name="Teng W."/>
            <person name="Zhao L."/>
            <person name="Hu C."/>
            <person name="Zhou Y."/>
            <person name="Han B."/>
            <person name="Song L."/>
            <person name="Shu W."/>
        </authorList>
    </citation>
    <scope>NUCLEOTIDE SEQUENCE</scope>
    <source>
        <strain evidence="15">FACHB-1375</strain>
    </source>
</reference>
<gene>
    <name evidence="15" type="ORF">H6G03_12465</name>
</gene>
<dbReference type="InterPro" id="IPR036097">
    <property type="entry name" value="HisK_dim/P_sf"/>
</dbReference>
<dbReference type="SUPFAM" id="SSF52172">
    <property type="entry name" value="CheY-like"/>
    <property type="match status" value="1"/>
</dbReference>
<keyword evidence="10" id="KW-1133">Transmembrane helix</keyword>
<dbReference type="InterPro" id="IPR011006">
    <property type="entry name" value="CheY-like_superfamily"/>
</dbReference>
<evidence type="ECO:0000256" key="7">
    <source>
        <dbReference type="ARBA" id="ARBA00022741"/>
    </source>
</evidence>
<evidence type="ECO:0000256" key="12">
    <source>
        <dbReference type="ARBA" id="ARBA00023136"/>
    </source>
</evidence>
<keyword evidence="4" id="KW-0597">Phosphoprotein</keyword>
<dbReference type="InterPro" id="IPR036890">
    <property type="entry name" value="HATPase_C_sf"/>
</dbReference>
<dbReference type="InterPro" id="IPR035965">
    <property type="entry name" value="PAS-like_dom_sf"/>
</dbReference>
<keyword evidence="11" id="KW-0902">Two-component regulatory system</keyword>
<sequence>MENSRAELLAMSVADIISSDAIDPKVSVRDLLRQKHIVVESLHITKDGQTIPVEVSATLFTLNNLPTVQAICRDISKRKQAEKERDQLLARERAAREEAEAANRIKDEFLAVLSHELRSPLNPILGWARLLQKRKFDDETTARALETIERNAKLQTQLIEDLLDVSRILRGKLVLNVAAVNLITTIAAALETVQLAAEAKGIQIQTFLSANAGQVSGDATRLQQVVWNLLSNAVKFTPAGGRIEVCFQPDGNYAEITVSDTGKGISREFLPYVFEYFRQEDGQVRTLPPDRGGEIPAIALTAYAGELNRQQALEAGFGRHISKPVEPEELVQAIAELGARGSGGAEK</sequence>
<dbReference type="AlphaFoldDB" id="A0A926VDM0"/>
<evidence type="ECO:0000259" key="14">
    <source>
        <dbReference type="PROSITE" id="PS50109"/>
    </source>
</evidence>
<reference evidence="15" key="1">
    <citation type="journal article" date="2015" name="ISME J.">
        <title>Draft Genome Sequence of Streptomyces incarnatus NRRL8089, which Produces the Nucleoside Antibiotic Sinefungin.</title>
        <authorList>
            <person name="Oshima K."/>
            <person name="Hattori M."/>
            <person name="Shimizu H."/>
            <person name="Fukuda K."/>
            <person name="Nemoto M."/>
            <person name="Inagaki K."/>
            <person name="Tamura T."/>
        </authorList>
    </citation>
    <scope>NUCLEOTIDE SEQUENCE</scope>
    <source>
        <strain evidence="15">FACHB-1375</strain>
    </source>
</reference>
<keyword evidence="12" id="KW-0472">Membrane</keyword>
<dbReference type="CDD" id="cd00082">
    <property type="entry name" value="HisKA"/>
    <property type="match status" value="1"/>
</dbReference>
<dbReference type="NCBIfam" id="TIGR00229">
    <property type="entry name" value="sensory_box"/>
    <property type="match status" value="1"/>
</dbReference>
<comment type="caution">
    <text evidence="15">The sequence shown here is derived from an EMBL/GenBank/DDBJ whole genome shotgun (WGS) entry which is preliminary data.</text>
</comment>
<dbReference type="GO" id="GO:0005524">
    <property type="term" value="F:ATP binding"/>
    <property type="evidence" value="ECO:0007669"/>
    <property type="project" value="UniProtKB-KW"/>
</dbReference>
<dbReference type="InterPro" id="IPR005467">
    <property type="entry name" value="His_kinase_dom"/>
</dbReference>
<evidence type="ECO:0000313" key="16">
    <source>
        <dbReference type="Proteomes" id="UP000641646"/>
    </source>
</evidence>
<dbReference type="PANTHER" id="PTHR43547">
    <property type="entry name" value="TWO-COMPONENT HISTIDINE KINASE"/>
    <property type="match status" value="1"/>
</dbReference>
<evidence type="ECO:0000256" key="9">
    <source>
        <dbReference type="ARBA" id="ARBA00022840"/>
    </source>
</evidence>
<dbReference type="InterPro" id="IPR000014">
    <property type="entry name" value="PAS"/>
</dbReference>
<dbReference type="FunFam" id="1.10.287.130:FF:000004">
    <property type="entry name" value="Ethylene receptor 1"/>
    <property type="match status" value="1"/>
</dbReference>
<dbReference type="SUPFAM" id="SSF55874">
    <property type="entry name" value="ATPase domain of HSP90 chaperone/DNA topoisomerase II/histidine kinase"/>
    <property type="match status" value="1"/>
</dbReference>
<dbReference type="EC" id="2.7.13.3" evidence="3"/>
<keyword evidence="7" id="KW-0547">Nucleotide-binding</keyword>
<keyword evidence="6" id="KW-0812">Transmembrane</keyword>
<keyword evidence="5" id="KW-0808">Transferase</keyword>
<dbReference type="SMART" id="SM00387">
    <property type="entry name" value="HATPase_c"/>
    <property type="match status" value="1"/>
</dbReference>
<dbReference type="SMART" id="SM00388">
    <property type="entry name" value="HisKA"/>
    <property type="match status" value="1"/>
</dbReference>
<proteinExistence type="predicted"/>
<dbReference type="Gene3D" id="3.30.450.20">
    <property type="entry name" value="PAS domain"/>
    <property type="match status" value="1"/>
</dbReference>
<keyword evidence="9" id="KW-0067">ATP-binding</keyword>
<evidence type="ECO:0000256" key="4">
    <source>
        <dbReference type="ARBA" id="ARBA00022553"/>
    </source>
</evidence>
<accession>A0A926VDM0</accession>
<evidence type="ECO:0000313" key="15">
    <source>
        <dbReference type="EMBL" id="MBD2181907.1"/>
    </source>
</evidence>
<dbReference type="Gene3D" id="1.10.287.130">
    <property type="match status" value="1"/>
</dbReference>
<comment type="catalytic activity">
    <reaction evidence="1">
        <text>ATP + protein L-histidine = ADP + protein N-phospho-L-histidine.</text>
        <dbReference type="EC" id="2.7.13.3"/>
    </reaction>
</comment>
<dbReference type="Gene3D" id="3.30.565.10">
    <property type="entry name" value="Histidine kinase-like ATPase, C-terminal domain"/>
    <property type="match status" value="1"/>
</dbReference>
<evidence type="ECO:0000256" key="8">
    <source>
        <dbReference type="ARBA" id="ARBA00022777"/>
    </source>
</evidence>
<comment type="subcellular location">
    <subcellularLocation>
        <location evidence="2">Membrane</location>
    </subcellularLocation>
</comment>
<keyword evidence="13" id="KW-0175">Coiled coil</keyword>
<dbReference type="SUPFAM" id="SSF55785">
    <property type="entry name" value="PYP-like sensor domain (PAS domain)"/>
    <property type="match status" value="1"/>
</dbReference>
<dbReference type="SUPFAM" id="SSF47384">
    <property type="entry name" value="Homodimeric domain of signal transducing histidine kinase"/>
    <property type="match status" value="1"/>
</dbReference>
<evidence type="ECO:0000256" key="10">
    <source>
        <dbReference type="ARBA" id="ARBA00022989"/>
    </source>
</evidence>
<evidence type="ECO:0000256" key="11">
    <source>
        <dbReference type="ARBA" id="ARBA00023012"/>
    </source>
</evidence>
<dbReference type="Proteomes" id="UP000641646">
    <property type="component" value="Unassembled WGS sequence"/>
</dbReference>
<dbReference type="InterPro" id="IPR003661">
    <property type="entry name" value="HisK_dim/P_dom"/>
</dbReference>
<dbReference type="GO" id="GO:0000155">
    <property type="term" value="F:phosphorelay sensor kinase activity"/>
    <property type="evidence" value="ECO:0007669"/>
    <property type="project" value="InterPro"/>
</dbReference>
<dbReference type="InterPro" id="IPR003594">
    <property type="entry name" value="HATPase_dom"/>
</dbReference>
<name>A0A926VDM0_9CYAN</name>
<evidence type="ECO:0000256" key="1">
    <source>
        <dbReference type="ARBA" id="ARBA00000085"/>
    </source>
</evidence>
<keyword evidence="8" id="KW-0418">Kinase</keyword>
<evidence type="ECO:0000256" key="3">
    <source>
        <dbReference type="ARBA" id="ARBA00012438"/>
    </source>
</evidence>
<dbReference type="Pfam" id="PF02518">
    <property type="entry name" value="HATPase_c"/>
    <property type="match status" value="1"/>
</dbReference>
<feature type="coiled-coil region" evidence="13">
    <location>
        <begin position="78"/>
        <end position="105"/>
    </location>
</feature>
<dbReference type="Pfam" id="PF00512">
    <property type="entry name" value="HisKA"/>
    <property type="match status" value="1"/>
</dbReference>
<protein>
    <recommendedName>
        <fullName evidence="3">histidine kinase</fullName>
        <ecNumber evidence="3">2.7.13.3</ecNumber>
    </recommendedName>
</protein>
<evidence type="ECO:0000256" key="5">
    <source>
        <dbReference type="ARBA" id="ARBA00022679"/>
    </source>
</evidence>
<dbReference type="GO" id="GO:0016020">
    <property type="term" value="C:membrane"/>
    <property type="evidence" value="ECO:0007669"/>
    <property type="project" value="UniProtKB-SubCell"/>
</dbReference>
<organism evidence="15 16">
    <name type="scientific">Aerosakkonema funiforme FACHB-1375</name>
    <dbReference type="NCBI Taxonomy" id="2949571"/>
    <lineage>
        <taxon>Bacteria</taxon>
        <taxon>Bacillati</taxon>
        <taxon>Cyanobacteriota</taxon>
        <taxon>Cyanophyceae</taxon>
        <taxon>Oscillatoriophycideae</taxon>
        <taxon>Aerosakkonematales</taxon>
        <taxon>Aerosakkonemataceae</taxon>
        <taxon>Aerosakkonema</taxon>
    </lineage>
</organism>
<dbReference type="PROSITE" id="PS50109">
    <property type="entry name" value="HIS_KIN"/>
    <property type="match status" value="1"/>
</dbReference>
<dbReference type="Gene3D" id="3.40.50.2300">
    <property type="match status" value="1"/>
</dbReference>
<dbReference type="EMBL" id="JACJPW010000028">
    <property type="protein sequence ID" value="MBD2181907.1"/>
    <property type="molecule type" value="Genomic_DNA"/>
</dbReference>
<evidence type="ECO:0000256" key="13">
    <source>
        <dbReference type="SAM" id="Coils"/>
    </source>
</evidence>
<evidence type="ECO:0000256" key="2">
    <source>
        <dbReference type="ARBA" id="ARBA00004370"/>
    </source>
</evidence>